<keyword evidence="2" id="KW-0812">Transmembrane</keyword>
<reference evidence="3 4" key="1">
    <citation type="submission" date="2019-04" db="EMBL/GenBank/DDBJ databases">
        <title>An improved genome assembly and genetic linkage map for asparagus bean, Vigna unguiculata ssp. sesquipedialis.</title>
        <authorList>
            <person name="Xia Q."/>
            <person name="Zhang R."/>
            <person name="Dong Y."/>
        </authorList>
    </citation>
    <scope>NUCLEOTIDE SEQUENCE [LARGE SCALE GENOMIC DNA]</scope>
    <source>
        <tissue evidence="3">Leaf</tissue>
    </source>
</reference>
<sequence>MFCSFHGEAAKNSIKCFSRDSSTSDCSHDHKIKSSYLVLSSSPCKRGSFSVSQIPVSSSSSHSDDADHPNKVFVDDDEALFGAVPSPTEIQTALTSLKQVFGCSSHVKDTPLALVDQVDSDLSEADWKEPSLCSYNPSILQADVFDRASFAIHLLQTDACVERMVRSLSSDKSVWDAVQKNQAVQKLRNALNAERDENSDETVDNDSPDTKNVILRMSGAVIAKLMEAIENMTEIVKKLFQSARHKRAAYAGKSNSFKMKLRVSVMLSIMIFLFVVVGRFY</sequence>
<dbReference type="AlphaFoldDB" id="A0A4D6LJV8"/>
<feature type="transmembrane region" description="Helical" evidence="2">
    <location>
        <begin position="263"/>
        <end position="280"/>
    </location>
</feature>
<dbReference type="OrthoDB" id="737041at2759"/>
<name>A0A4D6LJV8_VIGUN</name>
<gene>
    <name evidence="3" type="ORF">DEO72_LG3g3553</name>
</gene>
<dbReference type="PANTHER" id="PTHR33625">
    <property type="entry name" value="OS08G0179900 PROTEIN"/>
    <property type="match status" value="1"/>
</dbReference>
<keyword evidence="4" id="KW-1185">Reference proteome</keyword>
<evidence type="ECO:0000313" key="3">
    <source>
        <dbReference type="EMBL" id="QCD88999.1"/>
    </source>
</evidence>
<evidence type="ECO:0000256" key="2">
    <source>
        <dbReference type="SAM" id="Phobius"/>
    </source>
</evidence>
<organism evidence="3 4">
    <name type="scientific">Vigna unguiculata</name>
    <name type="common">Cowpea</name>
    <dbReference type="NCBI Taxonomy" id="3917"/>
    <lineage>
        <taxon>Eukaryota</taxon>
        <taxon>Viridiplantae</taxon>
        <taxon>Streptophyta</taxon>
        <taxon>Embryophyta</taxon>
        <taxon>Tracheophyta</taxon>
        <taxon>Spermatophyta</taxon>
        <taxon>Magnoliopsida</taxon>
        <taxon>eudicotyledons</taxon>
        <taxon>Gunneridae</taxon>
        <taxon>Pentapetalae</taxon>
        <taxon>rosids</taxon>
        <taxon>fabids</taxon>
        <taxon>Fabales</taxon>
        <taxon>Fabaceae</taxon>
        <taxon>Papilionoideae</taxon>
        <taxon>50 kb inversion clade</taxon>
        <taxon>NPAAA clade</taxon>
        <taxon>indigoferoid/millettioid clade</taxon>
        <taxon>Phaseoleae</taxon>
        <taxon>Vigna</taxon>
    </lineage>
</organism>
<dbReference type="Gramene" id="Vigun11g219500.1.v1.2">
    <property type="protein sequence ID" value="Vigun11g219500.1.v1.2"/>
    <property type="gene ID" value="Vigun11g219500.v1.2"/>
</dbReference>
<dbReference type="EMBL" id="CP039347">
    <property type="protein sequence ID" value="QCD88999.1"/>
    <property type="molecule type" value="Genomic_DNA"/>
</dbReference>
<feature type="compositionally biased region" description="Acidic residues" evidence="1">
    <location>
        <begin position="197"/>
        <end position="207"/>
    </location>
</feature>
<dbReference type="Proteomes" id="UP000501690">
    <property type="component" value="Linkage Group LG3"/>
</dbReference>
<proteinExistence type="predicted"/>
<keyword evidence="2" id="KW-0472">Membrane</keyword>
<evidence type="ECO:0000256" key="1">
    <source>
        <dbReference type="SAM" id="MobiDB-lite"/>
    </source>
</evidence>
<feature type="region of interest" description="Disordered" evidence="1">
    <location>
        <begin position="189"/>
        <end position="210"/>
    </location>
</feature>
<evidence type="ECO:0000313" key="4">
    <source>
        <dbReference type="Proteomes" id="UP000501690"/>
    </source>
</evidence>
<accession>A0A4D6LJV8</accession>
<keyword evidence="2" id="KW-1133">Transmembrane helix</keyword>
<dbReference type="PANTHER" id="PTHR33625:SF3">
    <property type="entry name" value="OS04G0550700 PROTEIN"/>
    <property type="match status" value="1"/>
</dbReference>
<protein>
    <submittedName>
        <fullName evidence="3">Uncharacterized protein</fullName>
    </submittedName>
</protein>